<dbReference type="InterPro" id="IPR036990">
    <property type="entry name" value="M14A-like_propep"/>
</dbReference>
<dbReference type="EMBL" id="LNIX01000001">
    <property type="protein sequence ID" value="OXA65223.1"/>
    <property type="molecule type" value="Genomic_DNA"/>
</dbReference>
<comment type="caution">
    <text evidence="4">The sequence shown here is derived from an EMBL/GenBank/DDBJ whole genome shotgun (WGS) entry which is preliminary data.</text>
</comment>
<evidence type="ECO:0000256" key="3">
    <source>
        <dbReference type="SAM" id="SignalP"/>
    </source>
</evidence>
<dbReference type="Gene3D" id="3.30.70.340">
    <property type="entry name" value="Metallocarboxypeptidase-like"/>
    <property type="match status" value="1"/>
</dbReference>
<evidence type="ECO:0000313" key="4">
    <source>
        <dbReference type="EMBL" id="OXA65223.1"/>
    </source>
</evidence>
<keyword evidence="1" id="KW-0479">Metal-binding</keyword>
<evidence type="ECO:0000256" key="2">
    <source>
        <dbReference type="ARBA" id="ARBA00022833"/>
    </source>
</evidence>
<reference evidence="4 5" key="1">
    <citation type="submission" date="2015-12" db="EMBL/GenBank/DDBJ databases">
        <title>The genome of Folsomia candida.</title>
        <authorList>
            <person name="Faddeeva A."/>
            <person name="Derks M.F."/>
            <person name="Anvar Y."/>
            <person name="Smit S."/>
            <person name="Van Straalen N."/>
            <person name="Roelofs D."/>
        </authorList>
    </citation>
    <scope>NUCLEOTIDE SEQUENCE [LARGE SCALE GENOMIC DNA]</scope>
    <source>
        <strain evidence="4 5">VU population</strain>
        <tissue evidence="4">Whole body</tissue>
    </source>
</reference>
<keyword evidence="5" id="KW-1185">Reference proteome</keyword>
<keyword evidence="3" id="KW-0732">Signal</keyword>
<dbReference type="GO" id="GO:0046872">
    <property type="term" value="F:metal ion binding"/>
    <property type="evidence" value="ECO:0007669"/>
    <property type="project" value="UniProtKB-KW"/>
</dbReference>
<name>A0A226F614_FOLCA</name>
<protein>
    <submittedName>
        <fullName evidence="4">Uncharacterized protein</fullName>
    </submittedName>
</protein>
<accession>A0A226F614</accession>
<dbReference type="Proteomes" id="UP000198287">
    <property type="component" value="Unassembled WGS sequence"/>
</dbReference>
<evidence type="ECO:0000313" key="5">
    <source>
        <dbReference type="Proteomes" id="UP000198287"/>
    </source>
</evidence>
<sequence length="557" mass="64028">MRTFAFAYIFVATIWISAALKVKVEDKSLFRVVPRDEDELWLLKQFTKSNYEVILWSGIDQIGEPVEFLAVPTAMDKFIQDLNSKAKLNIGVELVFPYVKIEMGTEPITREPDANNCTKLAPKNNPVPVRKIPGTDLFTGIYYTVKMPRFPEGFVTWTEATNDHDANFIQIDLNLGNLRHYRPGEKWDKDAQWMFRPTEDPDWFQWDNRVLSSQRNAITTWSYKEVGSGNHIIASKKPEDIDKLSAGGEWRVHALWKPVPVPDSNRYRLINKNFPMGTITWTEKKYGNYSHYIQVDTNIEHWEHYRTGEKWDSDSQFEFIQAEEIVLSAAISNFSFSPSYVDYIRDEYAVMVNYTLNNPSSVEYSHTVEQNFERLVNVSYKFEIDSDFKVRLENVTIDNGLPSLFGEGNVSETFKLDEQPVDHMNVDIVSFVVLKASKPITIPKHSSIRVSSYPEWLSQLETSFNSTMQIIGKSTTGAALSGLFIRDHLIKLEQWSESWGVEEYGVSIRMEGVFKGNFTVKGAISVGQAKPRWNNLVKVDTCLENNFEENTNSPEMA</sequence>
<feature type="signal peptide" evidence="3">
    <location>
        <begin position="1"/>
        <end position="19"/>
    </location>
</feature>
<proteinExistence type="predicted"/>
<feature type="chain" id="PRO_5012488790" evidence="3">
    <location>
        <begin position="20"/>
        <end position="557"/>
    </location>
</feature>
<keyword evidence="2" id="KW-0862">Zinc</keyword>
<gene>
    <name evidence="4" type="ORF">Fcan01_00899</name>
</gene>
<dbReference type="AlphaFoldDB" id="A0A226F614"/>
<organism evidence="4 5">
    <name type="scientific">Folsomia candida</name>
    <name type="common">Springtail</name>
    <dbReference type="NCBI Taxonomy" id="158441"/>
    <lineage>
        <taxon>Eukaryota</taxon>
        <taxon>Metazoa</taxon>
        <taxon>Ecdysozoa</taxon>
        <taxon>Arthropoda</taxon>
        <taxon>Hexapoda</taxon>
        <taxon>Collembola</taxon>
        <taxon>Entomobryomorpha</taxon>
        <taxon>Isotomoidea</taxon>
        <taxon>Isotomidae</taxon>
        <taxon>Proisotominae</taxon>
        <taxon>Folsomia</taxon>
    </lineage>
</organism>
<evidence type="ECO:0000256" key="1">
    <source>
        <dbReference type="ARBA" id="ARBA00022723"/>
    </source>
</evidence>
<dbReference type="OrthoDB" id="8255599at2759"/>